<keyword evidence="6" id="KW-0866">Nonsense-mediated mRNA decay</keyword>
<evidence type="ECO:0000256" key="2">
    <source>
        <dbReference type="ARBA" id="ARBA00022679"/>
    </source>
</evidence>
<evidence type="ECO:0000313" key="10">
    <source>
        <dbReference type="EMBL" id="ETV82403.1"/>
    </source>
</evidence>
<feature type="domain" description="FATC" evidence="9">
    <location>
        <begin position="3000"/>
        <end position="3032"/>
    </location>
</feature>
<name>W4GU18_APHAT</name>
<dbReference type="PANTHER" id="PTHR11139:SF71">
    <property type="entry name" value="SERINE_THREONINE-PROTEIN KINASE SMG1"/>
    <property type="match status" value="1"/>
</dbReference>
<dbReference type="PANTHER" id="PTHR11139">
    <property type="entry name" value="ATAXIA TELANGIECTASIA MUTATED ATM -RELATED"/>
    <property type="match status" value="1"/>
</dbReference>
<dbReference type="GO" id="GO:0000184">
    <property type="term" value="P:nuclear-transcribed mRNA catabolic process, nonsense-mediated decay"/>
    <property type="evidence" value="ECO:0007669"/>
    <property type="project" value="UniProtKB-KW"/>
</dbReference>
<dbReference type="PROSITE" id="PS50290">
    <property type="entry name" value="PI3_4_KINASE_3"/>
    <property type="match status" value="1"/>
</dbReference>
<reference evidence="10" key="1">
    <citation type="submission" date="2013-12" db="EMBL/GenBank/DDBJ databases">
        <title>The Genome Sequence of Aphanomyces astaci APO3.</title>
        <authorList>
            <consortium name="The Broad Institute Genomics Platform"/>
            <person name="Russ C."/>
            <person name="Tyler B."/>
            <person name="van West P."/>
            <person name="Dieguez-Uribeondo J."/>
            <person name="Young S.K."/>
            <person name="Zeng Q."/>
            <person name="Gargeya S."/>
            <person name="Fitzgerald M."/>
            <person name="Abouelleil A."/>
            <person name="Alvarado L."/>
            <person name="Chapman S.B."/>
            <person name="Gainer-Dewar J."/>
            <person name="Goldberg J."/>
            <person name="Griggs A."/>
            <person name="Gujja S."/>
            <person name="Hansen M."/>
            <person name="Howarth C."/>
            <person name="Imamovic A."/>
            <person name="Ireland A."/>
            <person name="Larimer J."/>
            <person name="McCowan C."/>
            <person name="Murphy C."/>
            <person name="Pearson M."/>
            <person name="Poon T.W."/>
            <person name="Priest M."/>
            <person name="Roberts A."/>
            <person name="Saif S."/>
            <person name="Shea T."/>
            <person name="Sykes S."/>
            <person name="Wortman J."/>
            <person name="Nusbaum C."/>
            <person name="Birren B."/>
        </authorList>
    </citation>
    <scope>NUCLEOTIDE SEQUENCE [LARGE SCALE GENOMIC DNA]</scope>
    <source>
        <strain evidence="10">APO3</strain>
    </source>
</reference>
<dbReference type="Pfam" id="PF02260">
    <property type="entry name" value="FATC"/>
    <property type="match status" value="1"/>
</dbReference>
<evidence type="ECO:0000256" key="7">
    <source>
        <dbReference type="SAM" id="MobiDB-lite"/>
    </source>
</evidence>
<protein>
    <recommendedName>
        <fullName evidence="1">non-specific serine/threonine protein kinase</fullName>
        <ecNumber evidence="1">2.7.11.1</ecNumber>
    </recommendedName>
</protein>
<proteinExistence type="predicted"/>
<dbReference type="GO" id="GO:0005634">
    <property type="term" value="C:nucleus"/>
    <property type="evidence" value="ECO:0007669"/>
    <property type="project" value="TreeGrafter"/>
</dbReference>
<keyword evidence="2" id="KW-0808">Transferase</keyword>
<dbReference type="SMART" id="SM01343">
    <property type="entry name" value="FATC"/>
    <property type="match status" value="1"/>
</dbReference>
<dbReference type="EC" id="2.7.11.1" evidence="1"/>
<dbReference type="InterPro" id="IPR003152">
    <property type="entry name" value="FATC_dom"/>
</dbReference>
<evidence type="ECO:0000256" key="6">
    <source>
        <dbReference type="ARBA" id="ARBA00023161"/>
    </source>
</evidence>
<dbReference type="STRING" id="112090.W4GU18"/>
<dbReference type="OrthoDB" id="381190at2759"/>
<dbReference type="InterPro" id="IPR036940">
    <property type="entry name" value="PI3/4_kinase_cat_sf"/>
</dbReference>
<evidence type="ECO:0000256" key="3">
    <source>
        <dbReference type="ARBA" id="ARBA00022741"/>
    </source>
</evidence>
<dbReference type="Gene3D" id="3.30.1010.10">
    <property type="entry name" value="Phosphatidylinositol 3-kinase Catalytic Subunit, Chain A, domain 4"/>
    <property type="match status" value="1"/>
</dbReference>
<dbReference type="VEuPathDB" id="FungiDB:H257_05052"/>
<dbReference type="InterPro" id="IPR031559">
    <property type="entry name" value="SMG1"/>
</dbReference>
<gene>
    <name evidence="10" type="ORF">H257_05052</name>
</gene>
<dbReference type="SMART" id="SM00146">
    <property type="entry name" value="PI3Kc"/>
    <property type="match status" value="1"/>
</dbReference>
<dbReference type="SMART" id="SM01345">
    <property type="entry name" value="Rapamycin_bind"/>
    <property type="match status" value="1"/>
</dbReference>
<dbReference type="Pfam" id="PF00454">
    <property type="entry name" value="PI3_PI4_kinase"/>
    <property type="match status" value="1"/>
</dbReference>
<dbReference type="RefSeq" id="XP_009828072.1">
    <property type="nucleotide sequence ID" value="XM_009829770.1"/>
</dbReference>
<accession>W4GU18</accession>
<dbReference type="GO" id="GO:0004674">
    <property type="term" value="F:protein serine/threonine kinase activity"/>
    <property type="evidence" value="ECO:0007669"/>
    <property type="project" value="UniProtKB-EC"/>
</dbReference>
<keyword evidence="3" id="KW-0547">Nucleotide-binding</keyword>
<dbReference type="PROSITE" id="PS00916">
    <property type="entry name" value="PI3_4_KINASE_2"/>
    <property type="match status" value="1"/>
</dbReference>
<dbReference type="InterPro" id="IPR011009">
    <property type="entry name" value="Kinase-like_dom_sf"/>
</dbReference>
<dbReference type="SUPFAM" id="SSF56112">
    <property type="entry name" value="Protein kinase-like (PK-like)"/>
    <property type="match status" value="1"/>
</dbReference>
<dbReference type="GO" id="GO:0005524">
    <property type="term" value="F:ATP binding"/>
    <property type="evidence" value="ECO:0007669"/>
    <property type="project" value="UniProtKB-KW"/>
</dbReference>
<dbReference type="InterPro" id="IPR050517">
    <property type="entry name" value="DDR_Repair_Kinase"/>
</dbReference>
<evidence type="ECO:0000256" key="1">
    <source>
        <dbReference type="ARBA" id="ARBA00012513"/>
    </source>
</evidence>
<keyword evidence="4" id="KW-0418">Kinase</keyword>
<dbReference type="InterPro" id="IPR000403">
    <property type="entry name" value="PI3/4_kinase_cat_dom"/>
</dbReference>
<dbReference type="Pfam" id="PF15785">
    <property type="entry name" value="SMG1"/>
    <property type="match status" value="1"/>
</dbReference>
<evidence type="ECO:0000259" key="8">
    <source>
        <dbReference type="PROSITE" id="PS50290"/>
    </source>
</evidence>
<dbReference type="Gene3D" id="1.10.1070.11">
    <property type="entry name" value="Phosphatidylinositol 3-/4-kinase, catalytic domain"/>
    <property type="match status" value="1"/>
</dbReference>
<feature type="compositionally biased region" description="Acidic residues" evidence="7">
    <location>
        <begin position="2942"/>
        <end position="2957"/>
    </location>
</feature>
<dbReference type="EMBL" id="KI913122">
    <property type="protein sequence ID" value="ETV82403.1"/>
    <property type="molecule type" value="Genomic_DNA"/>
</dbReference>
<evidence type="ECO:0000256" key="5">
    <source>
        <dbReference type="ARBA" id="ARBA00022840"/>
    </source>
</evidence>
<keyword evidence="5" id="KW-0067">ATP-binding</keyword>
<dbReference type="GeneID" id="20807048"/>
<evidence type="ECO:0000259" key="9">
    <source>
        <dbReference type="PROSITE" id="PS51190"/>
    </source>
</evidence>
<feature type="domain" description="PI3K/PI4K catalytic" evidence="8">
    <location>
        <begin position="1655"/>
        <end position="1994"/>
    </location>
</feature>
<feature type="region of interest" description="Disordered" evidence="7">
    <location>
        <begin position="2933"/>
        <end position="2957"/>
    </location>
</feature>
<dbReference type="PROSITE" id="PS51190">
    <property type="entry name" value="FATC"/>
    <property type="match status" value="1"/>
</dbReference>
<dbReference type="InterPro" id="IPR018936">
    <property type="entry name" value="PI3/4_kinase_CS"/>
</dbReference>
<evidence type="ECO:0000256" key="4">
    <source>
        <dbReference type="ARBA" id="ARBA00022777"/>
    </source>
</evidence>
<sequence length="3032" mass="333394">MSDHRHQLQDYPSLLLRLFHQSQGPHSKPSKKAQEELFQHLQTTSLPVECFDALLPHFLVCLGKGDAASKWLVLLFASNLLRTADVVNMVMHQQKLVISILPETLEKWWRLVEAQGTAQSNLSNLRDGVYVPNAVLQHEKLALQSSQFFALGRLVDTLALLLRVTDDVDIVDFATRTFQVILKLAQKGAIQNVFVRVADVLITWICRQDTPTGPRDVLVRTLFDMRELWADNPVFSLQLIASFTAEMEACCAEDAALSAADLHRLNAIVVCFMAVGHGLRSLVSSPDAILRRVVYALTSLGDRYLLSIDTVTTCAHAMVAIQSQDAALFSPLCVSCVDLLLLHAATLFHRHLATASDVSVVLDRALVLLEGCSSVQFSLPIVNLLHRNLPLSLPLGVSPNNGGATPPSTAPSQVTFLSLLCTTSQAGVLIKLTRVAVQCVRLGGIPALQVFGFQAVSASNDIPVMFFLMVFCLALASPMNTPLAPGDAPCLAGLYTRLIQSLPKWTDTPLFLHGVKAIHCLMQFILQARAAATSPPIKPADSLALATILLHHVVASPQSVVLFQVLTDLVAEAPLFQLTLPLQAPVAFLALANHPNDIVRRHCVALLPSITPHPSHLAVALDRLFDSVPNVATAALQAVGNLAVVSLGNATATITPSGRPQTSFKRAAKQTTDYKINFSPAQFELVVRWIDSGDPDDTCVAGLRLEHHPAPLVALKEHVWAASSWCVLNRLRTHWGNAGHTLAALEKLLLKPTVVHPRLVVELLHALELAISRMLVETTSIHDTDNHHQQLEKALSFFKTNRKVCDDWFLRIRPALVRLCDATGASGLGRHHALALVTSLAAKAATAEWDAAMYALCSASCDLQDIPGLLGYMEYAAHVGQSKPWMPPLALEAQMQYEAATAGYATILSPLVALSRQLESSENHRNSEAATGVQAYVASMDMGPVSFKGVVLRCAQCFAYLQDWDGCRQWMSQALQVAALLRTVQHWLTDEVEQLASALNGLVAAWGLELRMLLPADQPPVASSTHRDHLPPLQEWTVLSVVDDAKARNLHDGVQAHTKWLKQRLRVLAIDNRAAAPHRGDSMSRQLRRTLMQLQCFVQPKVPRTLSLDPTAHDLGVWYPLASRLTAPIFEFDLQLIRLARKQRNFNLATTKLANVAATSTVNKLLVDYEQAQLLHATHRHAQAVSTLVQLQASFSATTAATTDSERRVQVKTLVKLAAWTTDHHQPPIRQMYLHHATTVDPLSCRAWLSWSHYWYQVSHSQMEFISANQHEYALTIDEKQQFTAIVSSFSDLGVMASALLAALQNFESFVCPAPVPCVEALDRLSALYQQARTRVLAGYASAIPGYVTYLQCASPSSLQSHGAIVTLRLLGLLVKHGSEPSLQSALDAAVTESPLPPWERIVPQLLSRLAHPDSNAAARVEAILLRLAAQNPHLIVYPAVVESTKLTEALDSDLVGQVRLLIAELRRISLLWDEAWVSLLSKLSTDVARRSHTLEKEATRVERNAFLPDNEKRALAQRKFVAMMKPVLLALATLAKDTIETTSQTPHEHWFAHHFGPLITSALSTFQRCLDPNDDLALQLLRPSQSQPTHTLSSRLANPWVQCLWSPFEDILKRLNACQRRSSLQMASISPVLASWESSLVHMPGMPTLQIHRVAPDVQILATKTKPKCFELVGSDGVSHRYLLKAREDLHLDERIMQLLATVNGCLGSDKQAKHYDLSARHYNVIPLANDVGLIQMVRHVTPLFQIYTAAATTGPSSTTTASTDVNSVAAAPTAPFYAKLKQHGITNVTPSGRPHWPLTTLRQVYTDLVNEHPKTNVLLQELMRRSASLQEFGAKSTRFCRSVAVMSVVGYVIGLGDRHLDNMLLCHSGDLVHIDYNVCFDKGKKLKVPEVVPFRLTSIVLGALGLTGTAGRFRHSMETTLRVIRTSKAKETTLALLEAFVYDPLVDWKDGPTPKKLWRMEMNVQLALFSSRAQERRAEANAALAHVMHTWQVVEDLTSDLVRAVGPVTGLHDQLCTLQATQNELHKQLAQLLEEVEGDEATSHHEQLEQVYMHAKDELDHFFDECQGRKGGVRQWLDLPDLGLPALASFAPTAMSFTDLYIALNLADRSLEQNCHALDKATDALIAFLRSVSKVQPALSWYERKRPQLYGSLRGPTVYDQWIDWVDQARASDGKFDVHQVVQLAEEDTRLRQCLDGVATAPRREMPQLAVGINDLDTTGAHSQLNALTHALSELKTTWKLSNAQLKRVLKVAVADHWRRLQSSTDLSVDQLALRVRSAQWLFEVGNMPKGTSFRYLPLDEWLLHPDTRPSQVIPALIPLHNFCLAIRCALHLVYEYFPRLAYGTSATSVVEAFRTSLDQAYALPCWSALLDSFGWVYDDVPVTTLSQTTGLEVPTHRPVAIWDLPGLPSLRQCLNAMCAADIALTRDGNVEATQYYWLDTLATIARMVAVDQQPPHVVGSYLTAQAASVLAAASVALDACLHTDICVQAWTFQPSDATTPTIISADQLEAEVQRVMPLDAPRDFGSSLASRLQLDQLVDTMAAVATASIEQAQQTQLAAWTQALEAHRDQLDALAAWWNVSDQGDAVDRSRLLALLPHMKDNDETATTLAQHEQLLETLLAPTALALTRHATSDDTHRRISHAVDQSLTATHGVQSFSAIGRWIEYVESTFRDSKSATCRAVDAEGHRVLSTFVQAQTAWTTHTRRSITSSDQRRAVQQALGQAMSQATRVRQSLVAHWLEIRDDVASPLLALAQAVAALLDTDKAKSAAVLWENERLVKILSKSTKRTPELGELQAAVSVYEATSANLHAKYTAVMQTCDDFAQQCSEIKVAAAVASAPATTMASVVRGNSSKPRQDKSLATLSTDDPMTVLNAIQQVIQVSSEMRPIRQAMETVVGLFFDIADLATSLSTHERSTDKDEGGAVVVVAAASHDSDSSSGDDDSVTDESDDDDDVAVSSVDAAAAAITAPNNQVQARNACGLQVLHRVKQKLDGEASHLSVEQQVQWLIQEATSVDNLCQMYEGWTPWI</sequence>
<organism evidence="10">
    <name type="scientific">Aphanomyces astaci</name>
    <name type="common">Crayfish plague agent</name>
    <dbReference type="NCBI Taxonomy" id="112090"/>
    <lineage>
        <taxon>Eukaryota</taxon>
        <taxon>Sar</taxon>
        <taxon>Stramenopiles</taxon>
        <taxon>Oomycota</taxon>
        <taxon>Saprolegniomycetes</taxon>
        <taxon>Saprolegniales</taxon>
        <taxon>Verrucalvaceae</taxon>
        <taxon>Aphanomyces</taxon>
    </lineage>
</organism>